<dbReference type="PANTHER" id="PTHR43214:SF42">
    <property type="entry name" value="TRANSCRIPTIONAL REGULATORY PROTEIN DESR"/>
    <property type="match status" value="1"/>
</dbReference>
<dbReference type="InterPro" id="IPR039420">
    <property type="entry name" value="WalR-like"/>
</dbReference>
<dbReference type="SUPFAM" id="SSF46894">
    <property type="entry name" value="C-terminal effector domain of the bipartite response regulators"/>
    <property type="match status" value="1"/>
</dbReference>
<evidence type="ECO:0000313" key="5">
    <source>
        <dbReference type="EMBL" id="MDT9591923.1"/>
    </source>
</evidence>
<dbReference type="SMART" id="SM00421">
    <property type="entry name" value="HTH_LUXR"/>
    <property type="match status" value="1"/>
</dbReference>
<protein>
    <submittedName>
        <fullName evidence="5">Response regulator transcription factor</fullName>
    </submittedName>
</protein>
<proteinExistence type="predicted"/>
<keyword evidence="2" id="KW-0238">DNA-binding</keyword>
<keyword evidence="1" id="KW-0805">Transcription regulation</keyword>
<feature type="domain" description="HTH luxR-type" evidence="4">
    <location>
        <begin position="214"/>
        <end position="279"/>
    </location>
</feature>
<dbReference type="PRINTS" id="PR00038">
    <property type="entry name" value="HTHLUXR"/>
</dbReference>
<sequence length="281" mass="29228">MSRATTTAALNRGVGEALRQTGLSVGFAGLIGQDRRSFVISALRGTRTGSLANLTVRAGEGVGGKTLAMGRPASVADYRSARGITRRYDGSVSPEELVSVLSVPVGLPGREPLAVLYLAERTRTDFGTVLAQRLRPVVTALAHELHVEAEVARRTATPPDPGVAVGAAGAEPVLDPGLRAELGDLMATTTDPQVRERLARLLGTGAGAVEDGGRDRTAGPLTPRELDVVRGAADGCSNAEIARRLGLTEGTVKSYMKGAMAKLGAENRVRAGLLARRHGLI</sequence>
<dbReference type="InterPro" id="IPR016032">
    <property type="entry name" value="Sig_transdc_resp-reg_C-effctor"/>
</dbReference>
<evidence type="ECO:0000259" key="4">
    <source>
        <dbReference type="PROSITE" id="PS50043"/>
    </source>
</evidence>
<dbReference type="EMBL" id="JAVYII010000001">
    <property type="protein sequence ID" value="MDT9591923.1"/>
    <property type="molecule type" value="Genomic_DNA"/>
</dbReference>
<organism evidence="5 6">
    <name type="scientific">Nocardioides imazamoxiresistens</name>
    <dbReference type="NCBI Taxonomy" id="3231893"/>
    <lineage>
        <taxon>Bacteria</taxon>
        <taxon>Bacillati</taxon>
        <taxon>Actinomycetota</taxon>
        <taxon>Actinomycetes</taxon>
        <taxon>Propionibacteriales</taxon>
        <taxon>Nocardioidaceae</taxon>
        <taxon>Nocardioides</taxon>
    </lineage>
</organism>
<evidence type="ECO:0000313" key="6">
    <source>
        <dbReference type="Proteomes" id="UP001268542"/>
    </source>
</evidence>
<name>A0ABU3PRS9_9ACTN</name>
<evidence type="ECO:0000256" key="2">
    <source>
        <dbReference type="ARBA" id="ARBA00023125"/>
    </source>
</evidence>
<dbReference type="CDD" id="cd06170">
    <property type="entry name" value="LuxR_C_like"/>
    <property type="match status" value="1"/>
</dbReference>
<dbReference type="InterPro" id="IPR000792">
    <property type="entry name" value="Tscrpt_reg_LuxR_C"/>
</dbReference>
<dbReference type="PANTHER" id="PTHR43214">
    <property type="entry name" value="TWO-COMPONENT RESPONSE REGULATOR"/>
    <property type="match status" value="1"/>
</dbReference>
<dbReference type="Gene3D" id="3.30.450.40">
    <property type="match status" value="1"/>
</dbReference>
<evidence type="ECO:0000256" key="3">
    <source>
        <dbReference type="ARBA" id="ARBA00023163"/>
    </source>
</evidence>
<keyword evidence="6" id="KW-1185">Reference proteome</keyword>
<gene>
    <name evidence="5" type="ORF">RDV89_02510</name>
</gene>
<dbReference type="PROSITE" id="PS50043">
    <property type="entry name" value="HTH_LUXR_2"/>
    <property type="match status" value="1"/>
</dbReference>
<evidence type="ECO:0000256" key="1">
    <source>
        <dbReference type="ARBA" id="ARBA00023015"/>
    </source>
</evidence>
<dbReference type="RefSeq" id="WP_315731006.1">
    <property type="nucleotide sequence ID" value="NZ_JAVYII010000001.1"/>
</dbReference>
<accession>A0ABU3PRS9</accession>
<dbReference type="SUPFAM" id="SSF55781">
    <property type="entry name" value="GAF domain-like"/>
    <property type="match status" value="1"/>
</dbReference>
<dbReference type="Gene3D" id="1.10.10.10">
    <property type="entry name" value="Winged helix-like DNA-binding domain superfamily/Winged helix DNA-binding domain"/>
    <property type="match status" value="1"/>
</dbReference>
<dbReference type="Pfam" id="PF00196">
    <property type="entry name" value="GerE"/>
    <property type="match status" value="1"/>
</dbReference>
<reference evidence="5 6" key="1">
    <citation type="submission" date="2023-08" db="EMBL/GenBank/DDBJ databases">
        <title>Nocardioides seae sp. nov., a bacterium isolated from a soil.</title>
        <authorList>
            <person name="Wang X."/>
        </authorList>
    </citation>
    <scope>NUCLEOTIDE SEQUENCE [LARGE SCALE GENOMIC DNA]</scope>
    <source>
        <strain evidence="5 6">YZH12</strain>
    </source>
</reference>
<dbReference type="Proteomes" id="UP001268542">
    <property type="component" value="Unassembled WGS sequence"/>
</dbReference>
<keyword evidence="3" id="KW-0804">Transcription</keyword>
<comment type="caution">
    <text evidence="5">The sequence shown here is derived from an EMBL/GenBank/DDBJ whole genome shotgun (WGS) entry which is preliminary data.</text>
</comment>
<dbReference type="InterPro" id="IPR036388">
    <property type="entry name" value="WH-like_DNA-bd_sf"/>
</dbReference>
<dbReference type="InterPro" id="IPR029016">
    <property type="entry name" value="GAF-like_dom_sf"/>
</dbReference>